<feature type="transmembrane region" description="Helical" evidence="7">
    <location>
        <begin position="266"/>
        <end position="285"/>
    </location>
</feature>
<feature type="transmembrane region" description="Helical" evidence="7">
    <location>
        <begin position="131"/>
        <end position="153"/>
    </location>
</feature>
<dbReference type="CDD" id="cd17325">
    <property type="entry name" value="MFS_MdtG_SLC18_like"/>
    <property type="match status" value="1"/>
</dbReference>
<dbReference type="InterPro" id="IPR020846">
    <property type="entry name" value="MFS_dom"/>
</dbReference>
<keyword evidence="2" id="KW-0813">Transport</keyword>
<evidence type="ECO:0000313" key="10">
    <source>
        <dbReference type="Proteomes" id="UP000294614"/>
    </source>
</evidence>
<dbReference type="OrthoDB" id="9815311at2"/>
<comment type="subcellular location">
    <subcellularLocation>
        <location evidence="1">Cell membrane</location>
        <topology evidence="1">Multi-pass membrane protein</topology>
    </subcellularLocation>
</comment>
<dbReference type="GO" id="GO:0022857">
    <property type="term" value="F:transmembrane transporter activity"/>
    <property type="evidence" value="ECO:0007669"/>
    <property type="project" value="InterPro"/>
</dbReference>
<keyword evidence="3" id="KW-1003">Cell membrane</keyword>
<dbReference type="InterPro" id="IPR001958">
    <property type="entry name" value="Tet-R_TetA/multi-R_MdtG-like"/>
</dbReference>
<dbReference type="Pfam" id="PF07690">
    <property type="entry name" value="MFS_1"/>
    <property type="match status" value="1"/>
</dbReference>
<evidence type="ECO:0000313" key="9">
    <source>
        <dbReference type="EMBL" id="TCK59460.1"/>
    </source>
</evidence>
<name>A0A4R1K661_9BACT</name>
<sequence length="386" mass="40967">MKRHGDGFIYLFAVNFLITFGFAAGDSLFSIYFQEKGAGGMILGLAFTLYSLSKIGTGPLIGKLADRFRADFIMFFALAVYALIAVSYVFVQDRNLIVVMRILQGAACGMFRPVMVYLLNGIGENTDGKLFGRFDLAFYAALATAPLAGGLIAEHWGMSGVYILVSFCCLTALFLFFLFSGLHSSVPKFCFKQTPQKSGRRHSVLLAYIFCRGWGIASAAAFLPVYLSGIGASVSQTGAILCAASAVTAFMLPFTGSMADSFRKETLVIVGGAASSFILMLFPLVPSYQGLFVLSLAGGFFSAVSQPACSVLLISRTERAVLGVTLGRFNASMNAGFAAGPLVSSLCYTLWGVSSVFLVSGLLGAASSALFCLGGLGEDCRYSSVE</sequence>
<dbReference type="PANTHER" id="PTHR23517:SF13">
    <property type="entry name" value="MAJOR FACILITATOR SUPERFAMILY MFS_1"/>
    <property type="match status" value="1"/>
</dbReference>
<dbReference type="Gene3D" id="1.20.1250.20">
    <property type="entry name" value="MFS general substrate transporter like domains"/>
    <property type="match status" value="2"/>
</dbReference>
<keyword evidence="4 7" id="KW-0812">Transmembrane</keyword>
<dbReference type="AlphaFoldDB" id="A0A4R1K661"/>
<feature type="transmembrane region" description="Helical" evidence="7">
    <location>
        <begin position="291"/>
        <end position="314"/>
    </location>
</feature>
<dbReference type="PANTHER" id="PTHR23517">
    <property type="entry name" value="RESISTANCE PROTEIN MDTM, PUTATIVE-RELATED-RELATED"/>
    <property type="match status" value="1"/>
</dbReference>
<dbReference type="PRINTS" id="PR01035">
    <property type="entry name" value="TCRTETA"/>
</dbReference>
<keyword evidence="5 7" id="KW-1133">Transmembrane helix</keyword>
<proteinExistence type="predicted"/>
<reference evidence="9 10" key="1">
    <citation type="submission" date="2019-03" db="EMBL/GenBank/DDBJ databases">
        <title>Genomic Encyclopedia of Type Strains, Phase IV (KMG-IV): sequencing the most valuable type-strain genomes for metagenomic binning, comparative biology and taxonomic classification.</title>
        <authorList>
            <person name="Goeker M."/>
        </authorList>
    </citation>
    <scope>NUCLEOTIDE SEQUENCE [LARGE SCALE GENOMIC DNA]</scope>
    <source>
        <strain evidence="9 10">DSM 24984</strain>
    </source>
</reference>
<keyword evidence="10" id="KW-1185">Reference proteome</keyword>
<protein>
    <submittedName>
        <fullName evidence="9">Putative MFS family arabinose efflux permease</fullName>
    </submittedName>
</protein>
<dbReference type="PROSITE" id="PS50850">
    <property type="entry name" value="MFS"/>
    <property type="match status" value="1"/>
</dbReference>
<evidence type="ECO:0000256" key="3">
    <source>
        <dbReference type="ARBA" id="ARBA00022475"/>
    </source>
</evidence>
<feature type="transmembrane region" description="Helical" evidence="7">
    <location>
        <begin position="31"/>
        <end position="52"/>
    </location>
</feature>
<dbReference type="InterPro" id="IPR011701">
    <property type="entry name" value="MFS"/>
</dbReference>
<evidence type="ECO:0000256" key="5">
    <source>
        <dbReference type="ARBA" id="ARBA00022989"/>
    </source>
</evidence>
<accession>A0A4R1K661</accession>
<evidence type="ECO:0000256" key="7">
    <source>
        <dbReference type="SAM" id="Phobius"/>
    </source>
</evidence>
<dbReference type="RefSeq" id="WP_132874369.1">
    <property type="nucleotide sequence ID" value="NZ_JAJUHT010000006.1"/>
</dbReference>
<feature type="domain" description="Major facilitator superfamily (MFS) profile" evidence="8">
    <location>
        <begin position="169"/>
        <end position="386"/>
    </location>
</feature>
<feature type="transmembrane region" description="Helical" evidence="7">
    <location>
        <begin position="203"/>
        <end position="227"/>
    </location>
</feature>
<dbReference type="SUPFAM" id="SSF103473">
    <property type="entry name" value="MFS general substrate transporter"/>
    <property type="match status" value="1"/>
</dbReference>
<evidence type="ECO:0000256" key="1">
    <source>
        <dbReference type="ARBA" id="ARBA00004651"/>
    </source>
</evidence>
<evidence type="ECO:0000256" key="4">
    <source>
        <dbReference type="ARBA" id="ARBA00022692"/>
    </source>
</evidence>
<feature type="transmembrane region" description="Helical" evidence="7">
    <location>
        <begin position="97"/>
        <end position="119"/>
    </location>
</feature>
<feature type="transmembrane region" description="Helical" evidence="7">
    <location>
        <begin position="233"/>
        <end position="254"/>
    </location>
</feature>
<feature type="transmembrane region" description="Helical" evidence="7">
    <location>
        <begin position="357"/>
        <end position="376"/>
    </location>
</feature>
<evidence type="ECO:0000259" key="8">
    <source>
        <dbReference type="PROSITE" id="PS50850"/>
    </source>
</evidence>
<comment type="caution">
    <text evidence="9">The sequence shown here is derived from an EMBL/GenBank/DDBJ whole genome shotgun (WGS) entry which is preliminary data.</text>
</comment>
<evidence type="ECO:0000256" key="2">
    <source>
        <dbReference type="ARBA" id="ARBA00022448"/>
    </source>
</evidence>
<gene>
    <name evidence="9" type="ORF">C8D98_2394</name>
</gene>
<evidence type="ECO:0000256" key="6">
    <source>
        <dbReference type="ARBA" id="ARBA00023136"/>
    </source>
</evidence>
<feature type="transmembrane region" description="Helical" evidence="7">
    <location>
        <begin position="159"/>
        <end position="182"/>
    </location>
</feature>
<dbReference type="InterPro" id="IPR050171">
    <property type="entry name" value="MFS_Transporters"/>
</dbReference>
<dbReference type="GO" id="GO:0005886">
    <property type="term" value="C:plasma membrane"/>
    <property type="evidence" value="ECO:0007669"/>
    <property type="project" value="UniProtKB-SubCell"/>
</dbReference>
<dbReference type="InterPro" id="IPR036259">
    <property type="entry name" value="MFS_trans_sf"/>
</dbReference>
<dbReference type="EMBL" id="SMGG01000006">
    <property type="protein sequence ID" value="TCK59460.1"/>
    <property type="molecule type" value="Genomic_DNA"/>
</dbReference>
<feature type="transmembrane region" description="Helical" evidence="7">
    <location>
        <begin position="7"/>
        <end position="25"/>
    </location>
</feature>
<dbReference type="Proteomes" id="UP000294614">
    <property type="component" value="Unassembled WGS sequence"/>
</dbReference>
<feature type="transmembrane region" description="Helical" evidence="7">
    <location>
        <begin position="72"/>
        <end position="91"/>
    </location>
</feature>
<keyword evidence="6 7" id="KW-0472">Membrane</keyword>
<organism evidence="9 10">
    <name type="scientific">Seleniivibrio woodruffii</name>
    <dbReference type="NCBI Taxonomy" id="1078050"/>
    <lineage>
        <taxon>Bacteria</taxon>
        <taxon>Pseudomonadati</taxon>
        <taxon>Deferribacterota</taxon>
        <taxon>Deferribacteres</taxon>
        <taxon>Deferribacterales</taxon>
        <taxon>Geovibrionaceae</taxon>
        <taxon>Seleniivibrio</taxon>
    </lineage>
</organism>